<feature type="transmembrane region" description="Helical" evidence="1">
    <location>
        <begin position="56"/>
        <end position="74"/>
    </location>
</feature>
<gene>
    <name evidence="2" type="ORF">NC653_033724</name>
</gene>
<reference evidence="2" key="1">
    <citation type="journal article" date="2023" name="Mol. Ecol. Resour.">
        <title>Chromosome-level genome assembly of a triploid poplar Populus alba 'Berolinensis'.</title>
        <authorList>
            <person name="Chen S."/>
            <person name="Yu Y."/>
            <person name="Wang X."/>
            <person name="Wang S."/>
            <person name="Zhang T."/>
            <person name="Zhou Y."/>
            <person name="He R."/>
            <person name="Meng N."/>
            <person name="Wang Y."/>
            <person name="Liu W."/>
            <person name="Liu Z."/>
            <person name="Liu J."/>
            <person name="Guo Q."/>
            <person name="Huang H."/>
            <person name="Sederoff R.R."/>
            <person name="Wang G."/>
            <person name="Qu G."/>
            <person name="Chen S."/>
        </authorList>
    </citation>
    <scope>NUCLEOTIDE SEQUENCE</scope>
    <source>
        <strain evidence="2">SC-2020</strain>
    </source>
</reference>
<keyword evidence="1" id="KW-0472">Membrane</keyword>
<accession>A0AAD6LUK4</accession>
<evidence type="ECO:0000313" key="2">
    <source>
        <dbReference type="EMBL" id="KAJ6973482.1"/>
    </source>
</evidence>
<organism evidence="2 3">
    <name type="scientific">Populus alba x Populus x berolinensis</name>
    <dbReference type="NCBI Taxonomy" id="444605"/>
    <lineage>
        <taxon>Eukaryota</taxon>
        <taxon>Viridiplantae</taxon>
        <taxon>Streptophyta</taxon>
        <taxon>Embryophyta</taxon>
        <taxon>Tracheophyta</taxon>
        <taxon>Spermatophyta</taxon>
        <taxon>Magnoliopsida</taxon>
        <taxon>eudicotyledons</taxon>
        <taxon>Gunneridae</taxon>
        <taxon>Pentapetalae</taxon>
        <taxon>rosids</taxon>
        <taxon>fabids</taxon>
        <taxon>Malpighiales</taxon>
        <taxon>Salicaceae</taxon>
        <taxon>Saliceae</taxon>
        <taxon>Populus</taxon>
    </lineage>
</organism>
<proteinExistence type="predicted"/>
<sequence>MIKISVANTIESMYVCLSMWPCCFFLNQVVFQNEPCDKVSNAIYVVVDCTLKLPNLAYEAICSLVVILGVVNYYSRCHLFLC</sequence>
<keyword evidence="3" id="KW-1185">Reference proteome</keyword>
<keyword evidence="1" id="KW-0812">Transmembrane</keyword>
<protein>
    <submittedName>
        <fullName evidence="2">Uncharacterized protein</fullName>
    </submittedName>
</protein>
<name>A0AAD6LUK4_9ROSI</name>
<keyword evidence="1" id="KW-1133">Transmembrane helix</keyword>
<dbReference type="Proteomes" id="UP001164929">
    <property type="component" value="Chromosome 14"/>
</dbReference>
<evidence type="ECO:0000313" key="3">
    <source>
        <dbReference type="Proteomes" id="UP001164929"/>
    </source>
</evidence>
<dbReference type="AlphaFoldDB" id="A0AAD6LUK4"/>
<comment type="caution">
    <text evidence="2">The sequence shown here is derived from an EMBL/GenBank/DDBJ whole genome shotgun (WGS) entry which is preliminary data.</text>
</comment>
<evidence type="ECO:0000256" key="1">
    <source>
        <dbReference type="SAM" id="Phobius"/>
    </source>
</evidence>
<dbReference type="EMBL" id="JAQIZT010000014">
    <property type="protein sequence ID" value="KAJ6973482.1"/>
    <property type="molecule type" value="Genomic_DNA"/>
</dbReference>